<feature type="compositionally biased region" description="Basic residues" evidence="1">
    <location>
        <begin position="40"/>
        <end position="54"/>
    </location>
</feature>
<feature type="non-terminal residue" evidence="2">
    <location>
        <position position="1"/>
    </location>
</feature>
<evidence type="ECO:0000256" key="1">
    <source>
        <dbReference type="SAM" id="MobiDB-lite"/>
    </source>
</evidence>
<feature type="region of interest" description="Disordered" evidence="1">
    <location>
        <begin position="35"/>
        <end position="91"/>
    </location>
</feature>
<reference evidence="2" key="1">
    <citation type="submission" date="2020-02" db="EMBL/GenBank/DDBJ databases">
        <authorList>
            <person name="Meier V. D."/>
        </authorList>
    </citation>
    <scope>NUCLEOTIDE SEQUENCE</scope>
    <source>
        <strain evidence="2">AVDCRST_MAG65</strain>
    </source>
</reference>
<organism evidence="2">
    <name type="scientific">uncultured Solirubrobacteraceae bacterium</name>
    <dbReference type="NCBI Taxonomy" id="1162706"/>
    <lineage>
        <taxon>Bacteria</taxon>
        <taxon>Bacillati</taxon>
        <taxon>Actinomycetota</taxon>
        <taxon>Thermoleophilia</taxon>
        <taxon>Solirubrobacterales</taxon>
        <taxon>Solirubrobacteraceae</taxon>
        <taxon>environmental samples</taxon>
    </lineage>
</organism>
<evidence type="ECO:0000313" key="2">
    <source>
        <dbReference type="EMBL" id="CAA9481456.1"/>
    </source>
</evidence>
<name>A0A6J4RTW6_9ACTN</name>
<accession>A0A6J4RTW6</accession>
<sequence>EHHGRALRGARRRAEPLLRGGRRVRDLSRVDDDVQVGARPRARRAGTRGRRRVPDRRQAARGPLRAATPLRRSRAHLVGLPRGRREEHRRRVALRGRRSRADALLLQRVLRRRRLRPRLGQARARRAGRALVAAGARHARRRL</sequence>
<protein>
    <submittedName>
        <fullName evidence="2">Uncharacterized protein</fullName>
    </submittedName>
</protein>
<feature type="non-terminal residue" evidence="2">
    <location>
        <position position="143"/>
    </location>
</feature>
<proteinExistence type="predicted"/>
<dbReference type="EMBL" id="CADCVL010000246">
    <property type="protein sequence ID" value="CAA9481456.1"/>
    <property type="molecule type" value="Genomic_DNA"/>
</dbReference>
<dbReference type="AlphaFoldDB" id="A0A6J4RTW6"/>
<gene>
    <name evidence="2" type="ORF">AVDCRST_MAG65-1462</name>
</gene>